<reference evidence="1" key="2">
    <citation type="submission" date="2018-07" db="EMBL/GenBank/DDBJ databases">
        <authorList>
            <consortium name="NCBI Pathogen Detection Project"/>
        </authorList>
    </citation>
    <scope>NUCLEOTIDE SEQUENCE</scope>
    <source>
        <strain evidence="1">42_M5132</strain>
    </source>
</reference>
<gene>
    <name evidence="1" type="ORF">G9W65_004452</name>
</gene>
<dbReference type="EMBL" id="DAATXH010000036">
    <property type="protein sequence ID" value="HAF0508278.1"/>
    <property type="molecule type" value="Genomic_DNA"/>
</dbReference>
<reference evidence="1" key="1">
    <citation type="journal article" date="2018" name="Genome Biol.">
        <title>SKESA: strategic k-mer extension for scrupulous assemblies.</title>
        <authorList>
            <person name="Souvorov A."/>
            <person name="Agarwala R."/>
            <person name="Lipman D.J."/>
        </authorList>
    </citation>
    <scope>NUCLEOTIDE SEQUENCE</scope>
    <source>
        <strain evidence="1">42_M5132</strain>
    </source>
</reference>
<name>A0A740YBG9_SALTM</name>
<dbReference type="AlphaFoldDB" id="A0A740YBG9"/>
<evidence type="ECO:0000313" key="1">
    <source>
        <dbReference type="EMBL" id="HAF0508278.1"/>
    </source>
</evidence>
<sequence length="86" mass="9917">MTEKQYPSEQYLKELLSNTGFASAAPVEVVRCMAKELLKYREAKPVAFTEKHEISNMEATGLYIRAWPGDRSRNEIEGYTIPLYTR</sequence>
<comment type="caution">
    <text evidence="1">The sequence shown here is derived from an EMBL/GenBank/DDBJ whole genome shotgun (WGS) entry which is preliminary data.</text>
</comment>
<organism evidence="1">
    <name type="scientific">Salmonella typhimurium</name>
    <dbReference type="NCBI Taxonomy" id="90371"/>
    <lineage>
        <taxon>Bacteria</taxon>
        <taxon>Pseudomonadati</taxon>
        <taxon>Pseudomonadota</taxon>
        <taxon>Gammaproteobacteria</taxon>
        <taxon>Enterobacterales</taxon>
        <taxon>Enterobacteriaceae</taxon>
        <taxon>Salmonella</taxon>
    </lineage>
</organism>
<accession>A0A740YBG9</accession>
<proteinExistence type="predicted"/>
<protein>
    <submittedName>
        <fullName evidence="1">Uncharacterized protein</fullName>
    </submittedName>
</protein>